<comment type="caution">
    <text evidence="4">The sequence shown here is derived from an EMBL/GenBank/DDBJ whole genome shotgun (WGS) entry which is preliminary data.</text>
</comment>
<sequence>MANALRQFGQSIASGTIRAEEFNSILEQMPELARQIASGLGISVGELRKRMLEGKLSAEDALNAIMKQTGSVNAEFEKLPRTVGQATNSMNIAFADLVKSINDATGASGLMVRVIDDLASAIDYMAGKTQTASQRMADLTSTGEMYARRAKTWAAIGLDGWSEQAQGISVVSNKAAMLIGDLDKVTKANSEATKPIKVSGPQGDSKELQKLEKTTARKLELSKLEGEARARLQAQYDAEDAGVTDAKRIQALQDQYAAIEKTTSAMKTGNAEGKKTESQQTSINNKLEEMRQRSEAAATTTAEMSRQQTILRAQQSLGEGATQAQIQLAGEYAAKTYDNAKALRDQAAAEKQKQDIQRQFQQIQTQASPVTGLDNTFQQQMQTIDQYKQLYPQKIAEAEAARAKIEQQYRDQRMTLMWAEWQQQSMGAQLFGEVLDTSLNTVSSSITGVLNGTQSLNDALYNVANTVLNTIVSAFVQMGADWVRSAIMGSAAQKTAIATTTAASVAGTATTTAASTAAAGTTLAAWLPAALVASIGSFGAAAVVGGAALLAAFGLSSAFRQAQERRTGNCWWNVSGWRRWHA</sequence>
<keyword evidence="1" id="KW-0175">Coiled coil</keyword>
<dbReference type="AlphaFoldDB" id="A0A6A6K2Z2"/>
<dbReference type="Pfam" id="PF20155">
    <property type="entry name" value="TMP_3"/>
    <property type="match status" value="1"/>
</dbReference>
<evidence type="ECO:0000256" key="2">
    <source>
        <dbReference type="SAM" id="Phobius"/>
    </source>
</evidence>
<keyword evidence="5" id="KW-1185">Reference proteome</keyword>
<gene>
    <name evidence="4" type="ORF">GH714_044111</name>
</gene>
<evidence type="ECO:0000259" key="3">
    <source>
        <dbReference type="Pfam" id="PF20155"/>
    </source>
</evidence>
<accession>A0A6A6K2Z2</accession>
<proteinExistence type="predicted"/>
<evidence type="ECO:0000256" key="1">
    <source>
        <dbReference type="SAM" id="Coils"/>
    </source>
</evidence>
<feature type="domain" description="Tape measure protein N-terminal" evidence="3">
    <location>
        <begin position="1"/>
        <end position="103"/>
    </location>
</feature>
<protein>
    <recommendedName>
        <fullName evidence="3">Tape measure protein N-terminal domain-containing protein</fullName>
    </recommendedName>
</protein>
<reference evidence="4 5" key="1">
    <citation type="journal article" date="2020" name="Mol. Plant">
        <title>The Chromosome-Based Rubber Tree Genome Provides New Insights into Spurge Genome Evolution and Rubber Biosynthesis.</title>
        <authorList>
            <person name="Liu J."/>
            <person name="Shi C."/>
            <person name="Shi C.C."/>
            <person name="Li W."/>
            <person name="Zhang Q.J."/>
            <person name="Zhang Y."/>
            <person name="Li K."/>
            <person name="Lu H.F."/>
            <person name="Shi C."/>
            <person name="Zhu S.T."/>
            <person name="Xiao Z.Y."/>
            <person name="Nan H."/>
            <person name="Yue Y."/>
            <person name="Zhu X.G."/>
            <person name="Wu Y."/>
            <person name="Hong X.N."/>
            <person name="Fan G.Y."/>
            <person name="Tong Y."/>
            <person name="Zhang D."/>
            <person name="Mao C.L."/>
            <person name="Liu Y.L."/>
            <person name="Hao S.J."/>
            <person name="Liu W.Q."/>
            <person name="Lv M.Q."/>
            <person name="Zhang H.B."/>
            <person name="Liu Y."/>
            <person name="Hu-Tang G.R."/>
            <person name="Wang J.P."/>
            <person name="Wang J.H."/>
            <person name="Sun Y.H."/>
            <person name="Ni S.B."/>
            <person name="Chen W.B."/>
            <person name="Zhang X.C."/>
            <person name="Jiao Y.N."/>
            <person name="Eichler E.E."/>
            <person name="Li G.H."/>
            <person name="Liu X."/>
            <person name="Gao L.Z."/>
        </authorList>
    </citation>
    <scope>NUCLEOTIDE SEQUENCE [LARGE SCALE GENOMIC DNA]</scope>
    <source>
        <strain evidence="5">cv. GT1</strain>
        <tissue evidence="4">Leaf</tissue>
    </source>
</reference>
<evidence type="ECO:0000313" key="4">
    <source>
        <dbReference type="EMBL" id="KAF2282426.1"/>
    </source>
</evidence>
<feature type="transmembrane region" description="Helical" evidence="2">
    <location>
        <begin position="525"/>
        <end position="555"/>
    </location>
</feature>
<dbReference type="EMBL" id="JAAGAX010000225">
    <property type="protein sequence ID" value="KAF2282426.1"/>
    <property type="molecule type" value="Genomic_DNA"/>
</dbReference>
<dbReference type="InterPro" id="IPR013491">
    <property type="entry name" value="Tape_meas_N"/>
</dbReference>
<keyword evidence="2" id="KW-1133">Transmembrane helix</keyword>
<keyword evidence="2" id="KW-0472">Membrane</keyword>
<dbReference type="NCBIfam" id="TIGR02675">
    <property type="entry name" value="tape_meas_nterm"/>
    <property type="match status" value="1"/>
</dbReference>
<evidence type="ECO:0000313" key="5">
    <source>
        <dbReference type="Proteomes" id="UP000467840"/>
    </source>
</evidence>
<organism evidence="4 5">
    <name type="scientific">Hevea brasiliensis</name>
    <name type="common">Para rubber tree</name>
    <name type="synonym">Siphonia brasiliensis</name>
    <dbReference type="NCBI Taxonomy" id="3981"/>
    <lineage>
        <taxon>Eukaryota</taxon>
        <taxon>Viridiplantae</taxon>
        <taxon>Streptophyta</taxon>
        <taxon>Embryophyta</taxon>
        <taxon>Tracheophyta</taxon>
        <taxon>Spermatophyta</taxon>
        <taxon>Magnoliopsida</taxon>
        <taxon>eudicotyledons</taxon>
        <taxon>Gunneridae</taxon>
        <taxon>Pentapetalae</taxon>
        <taxon>rosids</taxon>
        <taxon>fabids</taxon>
        <taxon>Malpighiales</taxon>
        <taxon>Euphorbiaceae</taxon>
        <taxon>Crotonoideae</taxon>
        <taxon>Micrandreae</taxon>
        <taxon>Hevea</taxon>
    </lineage>
</organism>
<dbReference type="Proteomes" id="UP000467840">
    <property type="component" value="Unassembled WGS sequence"/>
</dbReference>
<feature type="coiled-coil region" evidence="1">
    <location>
        <begin position="339"/>
        <end position="366"/>
    </location>
</feature>
<keyword evidence="2" id="KW-0812">Transmembrane</keyword>
<name>A0A6A6K2Z2_HEVBR</name>